<dbReference type="PANTHER" id="PTHR43420">
    <property type="entry name" value="ACETYLTRANSFERASE"/>
    <property type="match status" value="1"/>
</dbReference>
<evidence type="ECO:0000313" key="5">
    <source>
        <dbReference type="Proteomes" id="UP000029590"/>
    </source>
</evidence>
<reference evidence="4 5" key="1">
    <citation type="submission" date="2014-04" db="EMBL/GenBank/DDBJ databases">
        <authorList>
            <person name="Bishop-Lilly K.A."/>
            <person name="Broomall S.M."/>
            <person name="Chain P.S."/>
            <person name="Chertkov O."/>
            <person name="Coyne S.R."/>
            <person name="Daligault H.E."/>
            <person name="Davenport K.W."/>
            <person name="Erkkila T."/>
            <person name="Frey K.G."/>
            <person name="Gibbons H.S."/>
            <person name="Gu W."/>
            <person name="Jaissle J."/>
            <person name="Johnson S.L."/>
            <person name="Koroleva G.I."/>
            <person name="Ladner J.T."/>
            <person name="Lo C.-C."/>
            <person name="Minogue T.D."/>
            <person name="Munk C."/>
            <person name="Palacios G.F."/>
            <person name="Redden C.L."/>
            <person name="Rosenzweig C.N."/>
            <person name="Scholz M.B."/>
            <person name="Teshima H."/>
            <person name="Xu Y."/>
        </authorList>
    </citation>
    <scope>NUCLEOTIDE SEQUENCE [LARGE SCALE GENOMIC DNA]</scope>
    <source>
        <strain evidence="5">gladioli</strain>
    </source>
</reference>
<dbReference type="InterPro" id="IPR050680">
    <property type="entry name" value="YpeA/RimI_acetyltransf"/>
</dbReference>
<dbReference type="PROSITE" id="PS51186">
    <property type="entry name" value="GNAT"/>
    <property type="match status" value="1"/>
</dbReference>
<dbReference type="Pfam" id="PF00583">
    <property type="entry name" value="Acetyltransf_1"/>
    <property type="match status" value="1"/>
</dbReference>
<evidence type="ECO:0000259" key="3">
    <source>
        <dbReference type="PROSITE" id="PS51186"/>
    </source>
</evidence>
<dbReference type="RefSeq" id="WP_146128352.1">
    <property type="nucleotide sequence ID" value="NZ_CADEYA010000013.1"/>
</dbReference>
<dbReference type="Proteomes" id="UP000029590">
    <property type="component" value="Unassembled WGS sequence"/>
</dbReference>
<dbReference type="InterPro" id="IPR000182">
    <property type="entry name" value="GNAT_dom"/>
</dbReference>
<dbReference type="KEGG" id="bgo:BM43_2482"/>
<dbReference type="EMBL" id="JPGG01000018">
    <property type="protein sequence ID" value="KGC10124.1"/>
    <property type="molecule type" value="Genomic_DNA"/>
</dbReference>
<feature type="domain" description="N-acetyltransferase" evidence="3">
    <location>
        <begin position="27"/>
        <end position="165"/>
    </location>
</feature>
<sequence>MGQQDHRAAFHPRQDGIVMRATEPLPPSVEELLAFDTLTLREHTEQAGDAFDPDAQRERLRQALAAYEIRSVRRDGELVAYAMLRPESASCWFVGAFGIHPRHRGYGVLGELLAQLAELAGARGIREFRSHVYRTNRLSIAFHRKLGFRVTRENDKGFEFVVTLDELANHAAILRATRA</sequence>
<name>A0AAW3ETY2_BURGA</name>
<dbReference type="InterPro" id="IPR016181">
    <property type="entry name" value="Acyl_CoA_acyltransferase"/>
</dbReference>
<dbReference type="SUPFAM" id="SSF55729">
    <property type="entry name" value="Acyl-CoA N-acyltransferases (Nat)"/>
    <property type="match status" value="1"/>
</dbReference>
<keyword evidence="2" id="KW-0012">Acyltransferase</keyword>
<evidence type="ECO:0000313" key="4">
    <source>
        <dbReference type="EMBL" id="KGC10124.1"/>
    </source>
</evidence>
<gene>
    <name evidence="4" type="ORF">DM48_6414</name>
</gene>
<proteinExistence type="predicted"/>
<keyword evidence="1" id="KW-0808">Transferase</keyword>
<comment type="caution">
    <text evidence="4">The sequence shown here is derived from an EMBL/GenBank/DDBJ whole genome shotgun (WGS) entry which is preliminary data.</text>
</comment>
<protein>
    <submittedName>
        <fullName evidence="4">Acetyltransferase domain protein</fullName>
    </submittedName>
</protein>
<evidence type="ECO:0000256" key="1">
    <source>
        <dbReference type="ARBA" id="ARBA00022679"/>
    </source>
</evidence>
<dbReference type="CDD" id="cd04301">
    <property type="entry name" value="NAT_SF"/>
    <property type="match status" value="1"/>
</dbReference>
<accession>A0AAW3ETY2</accession>
<dbReference type="Gene3D" id="3.40.630.30">
    <property type="match status" value="1"/>
</dbReference>
<dbReference type="PANTHER" id="PTHR43420:SF12">
    <property type="entry name" value="N-ACETYLTRANSFERASE DOMAIN-CONTAINING PROTEIN"/>
    <property type="match status" value="1"/>
</dbReference>
<dbReference type="AlphaFoldDB" id="A0AAW3ETY2"/>
<dbReference type="GO" id="GO:0016747">
    <property type="term" value="F:acyltransferase activity, transferring groups other than amino-acyl groups"/>
    <property type="evidence" value="ECO:0007669"/>
    <property type="project" value="InterPro"/>
</dbReference>
<organism evidence="4 5">
    <name type="scientific">Burkholderia gladioli</name>
    <name type="common">Pseudomonas marginata</name>
    <name type="synonym">Phytomonas marginata</name>
    <dbReference type="NCBI Taxonomy" id="28095"/>
    <lineage>
        <taxon>Bacteria</taxon>
        <taxon>Pseudomonadati</taxon>
        <taxon>Pseudomonadota</taxon>
        <taxon>Betaproteobacteria</taxon>
        <taxon>Burkholderiales</taxon>
        <taxon>Burkholderiaceae</taxon>
        <taxon>Burkholderia</taxon>
    </lineage>
</organism>
<evidence type="ECO:0000256" key="2">
    <source>
        <dbReference type="ARBA" id="ARBA00023315"/>
    </source>
</evidence>